<name>A0A544VX09_9MYCO</name>
<sequence length="119" mass="13006">MSTSDFDDFPLSQSEALDSDEIRNDDGDEVADPPERWIEAKDDETLDERLSEEVPDVTAEADEDGADDETEAHDSDAGGGLEVVADDELDRLDTQRHGSEQGQIDGTPEDGSSFFDIVE</sequence>
<protein>
    <submittedName>
        <fullName evidence="2">Uncharacterized protein</fullName>
    </submittedName>
</protein>
<dbReference type="RefSeq" id="WP_142554095.1">
    <property type="nucleotide sequence ID" value="NZ_VIFX01000030.1"/>
</dbReference>
<evidence type="ECO:0000256" key="1">
    <source>
        <dbReference type="SAM" id="MobiDB-lite"/>
    </source>
</evidence>
<evidence type="ECO:0000313" key="3">
    <source>
        <dbReference type="Proteomes" id="UP000315759"/>
    </source>
</evidence>
<organism evidence="2 3">
    <name type="scientific">Mycolicibacterium hodleri</name>
    <dbReference type="NCBI Taxonomy" id="49897"/>
    <lineage>
        <taxon>Bacteria</taxon>
        <taxon>Bacillati</taxon>
        <taxon>Actinomycetota</taxon>
        <taxon>Actinomycetes</taxon>
        <taxon>Mycobacteriales</taxon>
        <taxon>Mycobacteriaceae</taxon>
        <taxon>Mycolicibacterium</taxon>
    </lineage>
</organism>
<dbReference type="AlphaFoldDB" id="A0A544VX09"/>
<feature type="compositionally biased region" description="Acidic residues" evidence="1">
    <location>
        <begin position="53"/>
        <end position="71"/>
    </location>
</feature>
<accession>A0A544VX09</accession>
<gene>
    <name evidence="2" type="ORF">D8S82_21795</name>
</gene>
<proteinExistence type="predicted"/>
<keyword evidence="3" id="KW-1185">Reference proteome</keyword>
<dbReference type="Proteomes" id="UP000315759">
    <property type="component" value="Unassembled WGS sequence"/>
</dbReference>
<evidence type="ECO:0000313" key="2">
    <source>
        <dbReference type="EMBL" id="TQR84520.1"/>
    </source>
</evidence>
<feature type="region of interest" description="Disordered" evidence="1">
    <location>
        <begin position="1"/>
        <end position="119"/>
    </location>
</feature>
<reference evidence="2 3" key="1">
    <citation type="submission" date="2018-10" db="EMBL/GenBank/DDBJ databases">
        <title>Draft genome of Mycobacterium hodleri strain B.</title>
        <authorList>
            <person name="Amande T.J."/>
            <person name="Mcgenity T.J."/>
        </authorList>
    </citation>
    <scope>NUCLEOTIDE SEQUENCE [LARGE SCALE GENOMIC DNA]</scope>
    <source>
        <strain evidence="2 3">B</strain>
    </source>
</reference>
<comment type="caution">
    <text evidence="2">The sequence shown here is derived from an EMBL/GenBank/DDBJ whole genome shotgun (WGS) entry which is preliminary data.</text>
</comment>
<dbReference type="EMBL" id="VIFX01000030">
    <property type="protein sequence ID" value="TQR84520.1"/>
    <property type="molecule type" value="Genomic_DNA"/>
</dbReference>